<name>A0ACB7Y3D6_9ERIC</name>
<proteinExistence type="predicted"/>
<dbReference type="Proteomes" id="UP000828048">
    <property type="component" value="Chromosome 5"/>
</dbReference>
<reference evidence="1 2" key="1">
    <citation type="journal article" date="2021" name="Hortic Res">
        <title>High-quality reference genome and annotation aids understanding of berry development for evergreen blueberry (Vaccinium darrowii).</title>
        <authorList>
            <person name="Yu J."/>
            <person name="Hulse-Kemp A.M."/>
            <person name="Babiker E."/>
            <person name="Staton M."/>
        </authorList>
    </citation>
    <scope>NUCLEOTIDE SEQUENCE [LARGE SCALE GENOMIC DNA]</scope>
    <source>
        <strain evidence="2">cv. NJ 8807/NJ 8810</strain>
        <tissue evidence="1">Young leaf</tissue>
    </source>
</reference>
<evidence type="ECO:0000313" key="2">
    <source>
        <dbReference type="Proteomes" id="UP000828048"/>
    </source>
</evidence>
<protein>
    <submittedName>
        <fullName evidence="1">Uncharacterized protein</fullName>
    </submittedName>
</protein>
<accession>A0ACB7Y3D6</accession>
<gene>
    <name evidence="1" type="ORF">Vadar_032450</name>
</gene>
<evidence type="ECO:0000313" key="1">
    <source>
        <dbReference type="EMBL" id="KAH7847988.1"/>
    </source>
</evidence>
<keyword evidence="2" id="KW-1185">Reference proteome</keyword>
<dbReference type="EMBL" id="CM037155">
    <property type="protein sequence ID" value="KAH7847988.1"/>
    <property type="molecule type" value="Genomic_DNA"/>
</dbReference>
<comment type="caution">
    <text evidence="1">The sequence shown here is derived from an EMBL/GenBank/DDBJ whole genome shotgun (WGS) entry which is preliminary data.</text>
</comment>
<sequence>MQLCSEIDPFVAGMCSSLVDDRNLRVADFAQFWATAKRSGYEVYLVEAPYKDPVGCAARNVHRFTRDEIQKMAAWREEAPSLYLKLDTKSLFQGDDLKDGGIEEVGMDTEDGDSAGALPGLEERNEITVLPSHDHFPDGILVIPLASFNHLGSSKDDKKWDTEGEHLREEVKLYGQMIWMMVMLKELKLLRGI</sequence>
<organism evidence="1 2">
    <name type="scientific">Vaccinium darrowii</name>
    <dbReference type="NCBI Taxonomy" id="229202"/>
    <lineage>
        <taxon>Eukaryota</taxon>
        <taxon>Viridiplantae</taxon>
        <taxon>Streptophyta</taxon>
        <taxon>Embryophyta</taxon>
        <taxon>Tracheophyta</taxon>
        <taxon>Spermatophyta</taxon>
        <taxon>Magnoliopsida</taxon>
        <taxon>eudicotyledons</taxon>
        <taxon>Gunneridae</taxon>
        <taxon>Pentapetalae</taxon>
        <taxon>asterids</taxon>
        <taxon>Ericales</taxon>
        <taxon>Ericaceae</taxon>
        <taxon>Vaccinioideae</taxon>
        <taxon>Vaccinieae</taxon>
        <taxon>Vaccinium</taxon>
    </lineage>
</organism>